<organism evidence="2 3">
    <name type="scientific">Polytolypa hystricis (strain UAMH7299)</name>
    <dbReference type="NCBI Taxonomy" id="1447883"/>
    <lineage>
        <taxon>Eukaryota</taxon>
        <taxon>Fungi</taxon>
        <taxon>Dikarya</taxon>
        <taxon>Ascomycota</taxon>
        <taxon>Pezizomycotina</taxon>
        <taxon>Eurotiomycetes</taxon>
        <taxon>Eurotiomycetidae</taxon>
        <taxon>Onygenales</taxon>
        <taxon>Onygenales incertae sedis</taxon>
        <taxon>Polytolypa</taxon>
    </lineage>
</organism>
<sequence>MVLSRTTTASFRSFFAAGPSRIAGARASSRVWQQTARRTYASEAPTQAHKSSDLPWIIGSLAVTVPSAYFLIQSGPDGKTDAHAHGHEEKHAAPAAEESAPEPVTAEEPEAPKQQEEAPATPAAEEEEKAVEAEEAAKPEVTEEPAAPAAEAPVEPAPEQPDETSSPATSEPST</sequence>
<evidence type="ECO:0000313" key="3">
    <source>
        <dbReference type="Proteomes" id="UP000224634"/>
    </source>
</evidence>
<protein>
    <submittedName>
        <fullName evidence="2">Uncharacterized protein</fullName>
    </submittedName>
</protein>
<feature type="compositionally biased region" description="Low complexity" evidence="1">
    <location>
        <begin position="163"/>
        <end position="174"/>
    </location>
</feature>
<evidence type="ECO:0000256" key="1">
    <source>
        <dbReference type="SAM" id="MobiDB-lite"/>
    </source>
</evidence>
<feature type="compositionally biased region" description="Basic and acidic residues" evidence="1">
    <location>
        <begin position="78"/>
        <end position="92"/>
    </location>
</feature>
<dbReference type="AlphaFoldDB" id="A0A2B7Z491"/>
<dbReference type="OrthoDB" id="4590707at2759"/>
<dbReference type="EMBL" id="PDNA01000005">
    <property type="protein sequence ID" value="PGH27647.1"/>
    <property type="molecule type" value="Genomic_DNA"/>
</dbReference>
<proteinExistence type="predicted"/>
<feature type="compositionally biased region" description="Low complexity" evidence="1">
    <location>
        <begin position="93"/>
        <end position="106"/>
    </location>
</feature>
<feature type="region of interest" description="Disordered" evidence="1">
    <location>
        <begin position="72"/>
        <end position="174"/>
    </location>
</feature>
<feature type="compositionally biased region" description="Basic and acidic residues" evidence="1">
    <location>
        <begin position="130"/>
        <end position="141"/>
    </location>
</feature>
<dbReference type="Proteomes" id="UP000224634">
    <property type="component" value="Unassembled WGS sequence"/>
</dbReference>
<accession>A0A2B7Z491</accession>
<gene>
    <name evidence="2" type="ORF">AJ80_00660</name>
</gene>
<reference evidence="2 3" key="1">
    <citation type="submission" date="2017-10" db="EMBL/GenBank/DDBJ databases">
        <title>Comparative genomics in systemic dimorphic fungi from Ajellomycetaceae.</title>
        <authorList>
            <person name="Munoz J.F."/>
            <person name="Mcewen J.G."/>
            <person name="Clay O.K."/>
            <person name="Cuomo C.A."/>
        </authorList>
    </citation>
    <scope>NUCLEOTIDE SEQUENCE [LARGE SCALE GENOMIC DNA]</scope>
    <source>
        <strain evidence="2 3">UAMH7299</strain>
    </source>
</reference>
<keyword evidence="3" id="KW-1185">Reference proteome</keyword>
<name>A0A2B7Z491_POLH7</name>
<comment type="caution">
    <text evidence="2">The sequence shown here is derived from an EMBL/GenBank/DDBJ whole genome shotgun (WGS) entry which is preliminary data.</text>
</comment>
<evidence type="ECO:0000313" key="2">
    <source>
        <dbReference type="EMBL" id="PGH27647.1"/>
    </source>
</evidence>
<feature type="compositionally biased region" description="Low complexity" evidence="1">
    <location>
        <begin position="144"/>
        <end position="154"/>
    </location>
</feature>